<evidence type="ECO:0000256" key="3">
    <source>
        <dbReference type="ARBA" id="ARBA00012925"/>
    </source>
</evidence>
<organism evidence="10 11">
    <name type="scientific">Streptomyces yunnanensis</name>
    <dbReference type="NCBI Taxonomy" id="156453"/>
    <lineage>
        <taxon>Bacteria</taxon>
        <taxon>Bacillati</taxon>
        <taxon>Actinomycetota</taxon>
        <taxon>Actinomycetes</taxon>
        <taxon>Kitasatosporales</taxon>
        <taxon>Streptomycetaceae</taxon>
        <taxon>Streptomyces</taxon>
    </lineage>
</organism>
<proteinExistence type="inferred from homology"/>
<dbReference type="EC" id="4.2.1.1" evidence="3"/>
<dbReference type="PROSITE" id="PS00704">
    <property type="entry name" value="PROK_CO2_ANHYDRASE_1"/>
    <property type="match status" value="1"/>
</dbReference>
<evidence type="ECO:0000256" key="9">
    <source>
        <dbReference type="SAM" id="MobiDB-lite"/>
    </source>
</evidence>
<dbReference type="Proteomes" id="UP001218629">
    <property type="component" value="Chromosome"/>
</dbReference>
<dbReference type="Pfam" id="PF00484">
    <property type="entry name" value="Pro_CA"/>
    <property type="match status" value="1"/>
</dbReference>
<dbReference type="SMART" id="SM00947">
    <property type="entry name" value="Pro_CA"/>
    <property type="match status" value="1"/>
</dbReference>
<evidence type="ECO:0000256" key="4">
    <source>
        <dbReference type="ARBA" id="ARBA00022723"/>
    </source>
</evidence>
<keyword evidence="6" id="KW-0456">Lyase</keyword>
<dbReference type="RefSeq" id="WP_039631072.1">
    <property type="nucleotide sequence ID" value="NZ_CP095749.1"/>
</dbReference>
<accession>A0ABY8A3X9</accession>
<keyword evidence="4" id="KW-0479">Metal-binding</keyword>
<name>A0ABY8A3X9_9ACTN</name>
<gene>
    <name evidence="10" type="ORF">MOV08_09670</name>
</gene>
<dbReference type="EMBL" id="CP095749">
    <property type="protein sequence ID" value="WEB39513.1"/>
    <property type="molecule type" value="Genomic_DNA"/>
</dbReference>
<sequence length="209" mass="22784">MQAFLDHARSFPRRVTQQGGNLGKLAHGQRPMALFITCSDSRVVPTMFTGARPGELFELRTAGNIVPRYRPQAACAVAATLEYAVTALHVPDIIVCSHSHCAAVQGLMHPRQLTFLPLLEKWLGLSGHGTRAAGEPPTARTARVAHPDRPDPDTVAQLHTLIQLGNIRSYPFAATRIAAGKLRLHGWFYAVETGQVSVEHPGSCRFQPL</sequence>
<evidence type="ECO:0000256" key="8">
    <source>
        <dbReference type="ARBA" id="ARBA00048348"/>
    </source>
</evidence>
<protein>
    <recommendedName>
        <fullName evidence="3">carbonic anhydrase</fullName>
        <ecNumber evidence="3">4.2.1.1</ecNumber>
    </recommendedName>
</protein>
<comment type="cofactor">
    <cofactor evidence="1">
        <name>Zn(2+)</name>
        <dbReference type="ChEBI" id="CHEBI:29105"/>
    </cofactor>
</comment>
<dbReference type="Gene3D" id="3.40.1050.10">
    <property type="entry name" value="Carbonic anhydrase"/>
    <property type="match status" value="1"/>
</dbReference>
<feature type="region of interest" description="Disordered" evidence="9">
    <location>
        <begin position="129"/>
        <end position="150"/>
    </location>
</feature>
<evidence type="ECO:0000313" key="11">
    <source>
        <dbReference type="Proteomes" id="UP001218629"/>
    </source>
</evidence>
<evidence type="ECO:0000256" key="6">
    <source>
        <dbReference type="ARBA" id="ARBA00023239"/>
    </source>
</evidence>
<dbReference type="InterPro" id="IPR015892">
    <property type="entry name" value="Carbonic_anhydrase_CS"/>
</dbReference>
<evidence type="ECO:0000313" key="10">
    <source>
        <dbReference type="EMBL" id="WEB39513.1"/>
    </source>
</evidence>
<dbReference type="InterPro" id="IPR036874">
    <property type="entry name" value="Carbonic_anhydrase_sf"/>
</dbReference>
<evidence type="ECO:0000256" key="5">
    <source>
        <dbReference type="ARBA" id="ARBA00022833"/>
    </source>
</evidence>
<dbReference type="PANTHER" id="PTHR11002:SF76">
    <property type="entry name" value="CARBONIC ANHYDRASE"/>
    <property type="match status" value="1"/>
</dbReference>
<dbReference type="PANTHER" id="PTHR11002">
    <property type="entry name" value="CARBONIC ANHYDRASE"/>
    <property type="match status" value="1"/>
</dbReference>
<evidence type="ECO:0000256" key="7">
    <source>
        <dbReference type="ARBA" id="ARBA00024993"/>
    </source>
</evidence>
<evidence type="ECO:0000256" key="2">
    <source>
        <dbReference type="ARBA" id="ARBA00006217"/>
    </source>
</evidence>
<keyword evidence="5" id="KW-0862">Zinc</keyword>
<evidence type="ECO:0000256" key="1">
    <source>
        <dbReference type="ARBA" id="ARBA00001947"/>
    </source>
</evidence>
<dbReference type="InterPro" id="IPR001765">
    <property type="entry name" value="Carbonic_anhydrase"/>
</dbReference>
<comment type="similarity">
    <text evidence="2">Belongs to the beta-class carbonic anhydrase family.</text>
</comment>
<reference evidence="10 11" key="1">
    <citation type="submission" date="2022-03" db="EMBL/GenBank/DDBJ databases">
        <title>Streptomyces yunnanensis P86,complete genome.</title>
        <authorList>
            <person name="Chen S."/>
            <person name="Zhang Q."/>
        </authorList>
    </citation>
    <scope>NUCLEOTIDE SEQUENCE [LARGE SCALE GENOMIC DNA]</scope>
    <source>
        <strain evidence="10 11">P86</strain>
    </source>
</reference>
<comment type="function">
    <text evidence="7">Catalyzes the reversible hydration of carbon dioxide to form bicarbonate.</text>
</comment>
<dbReference type="SUPFAM" id="SSF53056">
    <property type="entry name" value="beta-carbonic anhydrase, cab"/>
    <property type="match status" value="1"/>
</dbReference>
<keyword evidence="11" id="KW-1185">Reference proteome</keyword>
<comment type="catalytic activity">
    <reaction evidence="8">
        <text>hydrogencarbonate + H(+) = CO2 + H2O</text>
        <dbReference type="Rhea" id="RHEA:10748"/>
        <dbReference type="ChEBI" id="CHEBI:15377"/>
        <dbReference type="ChEBI" id="CHEBI:15378"/>
        <dbReference type="ChEBI" id="CHEBI:16526"/>
        <dbReference type="ChEBI" id="CHEBI:17544"/>
        <dbReference type="EC" id="4.2.1.1"/>
    </reaction>
</comment>